<keyword evidence="2 4" id="KW-0489">Methyltransferase</keyword>
<dbReference type="InterPro" id="IPR029063">
    <property type="entry name" value="SAM-dependent_MTases_sf"/>
</dbReference>
<keyword evidence="3 5" id="KW-0808">Transferase</keyword>
<dbReference type="Pfam" id="PF04072">
    <property type="entry name" value="LCM"/>
    <property type="match status" value="1"/>
</dbReference>
<name>A0ABV2SY91_9BACT</name>
<dbReference type="InterPro" id="IPR007213">
    <property type="entry name" value="Ppm1/Ppm2/Tcmp"/>
</dbReference>
<dbReference type="NCBIfam" id="TIGR00027">
    <property type="entry name" value="mthyl_TIGR00027"/>
    <property type="match status" value="1"/>
</dbReference>
<dbReference type="GO" id="GO:0008168">
    <property type="term" value="F:methyltransferase activity"/>
    <property type="evidence" value="ECO:0007669"/>
    <property type="project" value="UniProtKB-KW"/>
</dbReference>
<proteinExistence type="inferred from homology"/>
<organism evidence="5 6">
    <name type="scientific">Chitinophaga defluvii</name>
    <dbReference type="NCBI Taxonomy" id="3163343"/>
    <lineage>
        <taxon>Bacteria</taxon>
        <taxon>Pseudomonadati</taxon>
        <taxon>Bacteroidota</taxon>
        <taxon>Chitinophagia</taxon>
        <taxon>Chitinophagales</taxon>
        <taxon>Chitinophagaceae</taxon>
        <taxon>Chitinophaga</taxon>
    </lineage>
</organism>
<keyword evidence="6" id="KW-1185">Reference proteome</keyword>
<comment type="caution">
    <text evidence="5">The sequence shown here is derived from an EMBL/GenBank/DDBJ whole genome shotgun (WGS) entry which is preliminary data.</text>
</comment>
<reference evidence="5 6" key="1">
    <citation type="submission" date="2024-06" db="EMBL/GenBank/DDBJ databases">
        <title>Chitinophaga defluvii sp. nov., isolated from municipal sewage.</title>
        <authorList>
            <person name="Zhang L."/>
        </authorList>
    </citation>
    <scope>NUCLEOTIDE SEQUENCE [LARGE SCALE GENOMIC DNA]</scope>
    <source>
        <strain evidence="5 6">H8</strain>
    </source>
</reference>
<dbReference type="InterPro" id="IPR011610">
    <property type="entry name" value="SAM_mthyl_Trfase_ML2640-like"/>
</dbReference>
<evidence type="ECO:0000313" key="6">
    <source>
        <dbReference type="Proteomes" id="UP001549749"/>
    </source>
</evidence>
<dbReference type="EC" id="2.1.1.-" evidence="4"/>
<evidence type="ECO:0000313" key="5">
    <source>
        <dbReference type="EMBL" id="MET6995736.1"/>
    </source>
</evidence>
<dbReference type="Proteomes" id="UP001549749">
    <property type="component" value="Unassembled WGS sequence"/>
</dbReference>
<keyword evidence="4" id="KW-0949">S-adenosyl-L-methionine</keyword>
<evidence type="ECO:0000256" key="3">
    <source>
        <dbReference type="ARBA" id="ARBA00022679"/>
    </source>
</evidence>
<dbReference type="SUPFAM" id="SSF53335">
    <property type="entry name" value="S-adenosyl-L-methionine-dependent methyltransferases"/>
    <property type="match status" value="1"/>
</dbReference>
<dbReference type="GO" id="GO:0032259">
    <property type="term" value="P:methylation"/>
    <property type="evidence" value="ECO:0007669"/>
    <property type="project" value="UniProtKB-KW"/>
</dbReference>
<dbReference type="RefSeq" id="WP_354658385.1">
    <property type="nucleotide sequence ID" value="NZ_JBEXAC010000001.1"/>
</dbReference>
<comment type="similarity">
    <text evidence="1 4">Belongs to the UPF0677 family.</text>
</comment>
<accession>A0ABV2SY91</accession>
<dbReference type="PANTHER" id="PTHR43619">
    <property type="entry name" value="S-ADENOSYL-L-METHIONINE-DEPENDENT METHYLTRANSFERASE YKTD-RELATED"/>
    <property type="match status" value="1"/>
</dbReference>
<gene>
    <name evidence="5" type="ORF">ABR189_00075</name>
</gene>
<sequence length="291" mass="33625">MSLVDASKTAKYIAMFRAIESTRHPGKRLFYDPYARLFISPYHHWGVKRCAIPGFRYLLCRYIDLRWPGARTSVVARTRQIDEMIIREVKENGINQIIILGAGFDCRAHRMGLEAHFVEVDHPNTQEVKLAQLNAQKALPLLPVDYMPIDFELQNMADIMTPLLQNPHYKTLFLIEAVTSYLKGRAVAAMFKYISQFPAGTQLIFTYVEQCAIDTPHLFKGLTRVFKLLKKANEDWTFGINTTDLIGFLAQENMQLLYQEGSADYRRRWMGPAAAHMKGYEFFRIVHARKI</sequence>
<dbReference type="EMBL" id="JBEXAC010000001">
    <property type="protein sequence ID" value="MET6995736.1"/>
    <property type="molecule type" value="Genomic_DNA"/>
</dbReference>
<evidence type="ECO:0000256" key="4">
    <source>
        <dbReference type="RuleBase" id="RU362030"/>
    </source>
</evidence>
<comment type="function">
    <text evidence="4">Exhibits S-adenosyl-L-methionine-dependent methyltransferase activity.</text>
</comment>
<protein>
    <recommendedName>
        <fullName evidence="4">S-adenosyl-L-methionine-dependent methyltransferase</fullName>
        <ecNumber evidence="4">2.1.1.-</ecNumber>
    </recommendedName>
</protein>
<evidence type="ECO:0000256" key="2">
    <source>
        <dbReference type="ARBA" id="ARBA00022603"/>
    </source>
</evidence>
<dbReference type="Gene3D" id="3.40.50.150">
    <property type="entry name" value="Vaccinia Virus protein VP39"/>
    <property type="match status" value="1"/>
</dbReference>
<dbReference type="PANTHER" id="PTHR43619:SF2">
    <property type="entry name" value="S-ADENOSYL-L-METHIONINE-DEPENDENT METHYLTRANSFERASES SUPERFAMILY PROTEIN"/>
    <property type="match status" value="1"/>
</dbReference>
<evidence type="ECO:0000256" key="1">
    <source>
        <dbReference type="ARBA" id="ARBA00008138"/>
    </source>
</evidence>